<dbReference type="OrthoDB" id="8907274at2759"/>
<feature type="transmembrane region" description="Helical" evidence="6">
    <location>
        <begin position="55"/>
        <end position="81"/>
    </location>
</feature>
<name>A0A1V8S8Y2_9PEZI</name>
<dbReference type="Pfam" id="PF01569">
    <property type="entry name" value="PAP2"/>
    <property type="match status" value="1"/>
</dbReference>
<comment type="similarity">
    <text evidence="2">Belongs to the PA-phosphatase related phosphoesterase family.</text>
</comment>
<keyword evidence="4 6" id="KW-1133">Transmembrane helix</keyword>
<dbReference type="SMART" id="SM00014">
    <property type="entry name" value="acidPPc"/>
    <property type="match status" value="1"/>
</dbReference>
<comment type="subcellular location">
    <subcellularLocation>
        <location evidence="1">Membrane</location>
        <topology evidence="1">Multi-pass membrane protein</topology>
    </subcellularLocation>
</comment>
<dbReference type="InParanoid" id="A0A1V8S8Y2"/>
<evidence type="ECO:0000313" key="9">
    <source>
        <dbReference type="Proteomes" id="UP000192596"/>
    </source>
</evidence>
<evidence type="ECO:0000256" key="1">
    <source>
        <dbReference type="ARBA" id="ARBA00004141"/>
    </source>
</evidence>
<dbReference type="STRING" id="1507870.A0A1V8S8Y2"/>
<dbReference type="GO" id="GO:0046839">
    <property type="term" value="P:phospholipid dephosphorylation"/>
    <property type="evidence" value="ECO:0007669"/>
    <property type="project" value="TreeGrafter"/>
</dbReference>
<dbReference type="InterPro" id="IPR036938">
    <property type="entry name" value="PAP2/HPO_sf"/>
</dbReference>
<evidence type="ECO:0000256" key="3">
    <source>
        <dbReference type="ARBA" id="ARBA00022692"/>
    </source>
</evidence>
<proteinExistence type="inferred from homology"/>
<evidence type="ECO:0000256" key="6">
    <source>
        <dbReference type="SAM" id="Phobius"/>
    </source>
</evidence>
<feature type="domain" description="Phosphatidic acid phosphatase type 2/haloperoxidase" evidence="7">
    <location>
        <begin position="104"/>
        <end position="309"/>
    </location>
</feature>
<sequence length="347" mass="37619">MSSWSKRLIASYILDWVVIVAIAAAGAGLNFITPYQRPFSLLDLSLSFPFKTEQISITVLGIVSLIGPAAVIAVVTLLFVPGPQYSRQLSRRKLISLKLWELEKGLAGLALSVATAFFVTQGMKNMFGKPRPNSMGMCMPDLTNVQAHAIGGYGQGISDRWVLVNSSICTQTDISVLRDAFRSFPSGHCSFSWSGLLYLTFFICSKFAVVIPHLPLISGALLRSVPHELLPLHESNASARPSGETGSNDSKLTLRDLAASPPNHLIVIAFIPVAVAIYICSTRFVDYYHFGFDIISGSLIGIISASSAFRWYHMPLGRGEGWAWGPRSKNCAFGIGVGVGSYVARDV</sequence>
<dbReference type="InterPro" id="IPR043216">
    <property type="entry name" value="PAP-like"/>
</dbReference>
<evidence type="ECO:0000313" key="8">
    <source>
        <dbReference type="EMBL" id="OQN95380.1"/>
    </source>
</evidence>
<dbReference type="InterPro" id="IPR000326">
    <property type="entry name" value="PAP2/HPO"/>
</dbReference>
<dbReference type="Proteomes" id="UP000192596">
    <property type="component" value="Unassembled WGS sequence"/>
</dbReference>
<dbReference type="Gene3D" id="1.20.144.10">
    <property type="entry name" value="Phosphatidic acid phosphatase type 2/haloperoxidase"/>
    <property type="match status" value="1"/>
</dbReference>
<feature type="transmembrane region" description="Helical" evidence="6">
    <location>
        <begin position="290"/>
        <end position="312"/>
    </location>
</feature>
<comment type="caution">
    <text evidence="8">The sequence shown here is derived from an EMBL/GenBank/DDBJ whole genome shotgun (WGS) entry which is preliminary data.</text>
</comment>
<feature type="transmembrane region" description="Helical" evidence="6">
    <location>
        <begin position="191"/>
        <end position="214"/>
    </location>
</feature>
<organism evidence="8 9">
    <name type="scientific">Cryoendolithus antarcticus</name>
    <dbReference type="NCBI Taxonomy" id="1507870"/>
    <lineage>
        <taxon>Eukaryota</taxon>
        <taxon>Fungi</taxon>
        <taxon>Dikarya</taxon>
        <taxon>Ascomycota</taxon>
        <taxon>Pezizomycotina</taxon>
        <taxon>Dothideomycetes</taxon>
        <taxon>Dothideomycetidae</taxon>
        <taxon>Cladosporiales</taxon>
        <taxon>Cladosporiaceae</taxon>
        <taxon>Cryoendolithus</taxon>
    </lineage>
</organism>
<gene>
    <name evidence="8" type="ORF">B0A48_18615</name>
</gene>
<dbReference type="GO" id="GO:0006644">
    <property type="term" value="P:phospholipid metabolic process"/>
    <property type="evidence" value="ECO:0007669"/>
    <property type="project" value="InterPro"/>
</dbReference>
<evidence type="ECO:0000259" key="7">
    <source>
        <dbReference type="SMART" id="SM00014"/>
    </source>
</evidence>
<dbReference type="PANTHER" id="PTHR10165">
    <property type="entry name" value="LIPID PHOSPHATE PHOSPHATASE"/>
    <property type="match status" value="1"/>
</dbReference>
<dbReference type="AlphaFoldDB" id="A0A1V8S8Y2"/>
<evidence type="ECO:0000256" key="2">
    <source>
        <dbReference type="ARBA" id="ARBA00008816"/>
    </source>
</evidence>
<keyword evidence="5 6" id="KW-0472">Membrane</keyword>
<keyword evidence="3 6" id="KW-0812">Transmembrane</keyword>
<reference evidence="9" key="1">
    <citation type="submission" date="2017-03" db="EMBL/GenBank/DDBJ databases">
        <title>Genomes of endolithic fungi from Antarctica.</title>
        <authorList>
            <person name="Coleine C."/>
            <person name="Masonjones S."/>
            <person name="Stajich J.E."/>
        </authorList>
    </citation>
    <scope>NUCLEOTIDE SEQUENCE [LARGE SCALE GENOMIC DNA]</scope>
    <source>
        <strain evidence="9">CCFEE 5527</strain>
    </source>
</reference>
<dbReference type="EMBL" id="NAJO01000101">
    <property type="protein sequence ID" value="OQN95380.1"/>
    <property type="molecule type" value="Genomic_DNA"/>
</dbReference>
<dbReference type="GO" id="GO:0016020">
    <property type="term" value="C:membrane"/>
    <property type="evidence" value="ECO:0007669"/>
    <property type="project" value="UniProtKB-SubCell"/>
</dbReference>
<dbReference type="SUPFAM" id="SSF48317">
    <property type="entry name" value="Acid phosphatase/Vanadium-dependent haloperoxidase"/>
    <property type="match status" value="1"/>
</dbReference>
<dbReference type="GO" id="GO:0008195">
    <property type="term" value="F:phosphatidate phosphatase activity"/>
    <property type="evidence" value="ECO:0007669"/>
    <property type="project" value="TreeGrafter"/>
</dbReference>
<keyword evidence="9" id="KW-1185">Reference proteome</keyword>
<feature type="transmembrane region" description="Helical" evidence="6">
    <location>
        <begin position="12"/>
        <end position="35"/>
    </location>
</feature>
<evidence type="ECO:0000256" key="4">
    <source>
        <dbReference type="ARBA" id="ARBA00022989"/>
    </source>
</evidence>
<dbReference type="PANTHER" id="PTHR10165:SF154">
    <property type="entry name" value="PAP2 DOMAIN PROTEIN (AFU_ORTHOLOGUE AFUA_1G09730)"/>
    <property type="match status" value="1"/>
</dbReference>
<evidence type="ECO:0000256" key="5">
    <source>
        <dbReference type="ARBA" id="ARBA00023136"/>
    </source>
</evidence>
<accession>A0A1V8S8Y2</accession>
<protein>
    <recommendedName>
        <fullName evidence="7">Phosphatidic acid phosphatase type 2/haloperoxidase domain-containing protein</fullName>
    </recommendedName>
</protein>
<feature type="transmembrane region" description="Helical" evidence="6">
    <location>
        <begin position="265"/>
        <end position="284"/>
    </location>
</feature>